<evidence type="ECO:0000313" key="3">
    <source>
        <dbReference type="EMBL" id="AKV04453.1"/>
    </source>
</evidence>
<dbReference type="PROSITE" id="PS51257">
    <property type="entry name" value="PROKAR_LIPOPROTEIN"/>
    <property type="match status" value="1"/>
</dbReference>
<keyword evidence="2" id="KW-0732">Signal</keyword>
<proteinExistence type="predicted"/>
<sequence length="661" mass="68054">MATTSQRLHLILALFLSTGAFVVGCSSSDETASGSGGPQSEQVDAGGGGANAPDAPQSPETTGEGCGGLNAPACGNGQKCKVGKDCQSLSCQGGICAAPNATDGIKNGDETDVDCGGSSGKACADNAGCAAPADCVSLVCKGSHCAPPSSTDAVKNGDETDVDCGGSSTNAKRCDDLKACKLATDCTSKVCTGNVCQVPTSTDNVQNGDETDVDCGGSSTNAKRCDDLKACKLPADCASKVCTGDVCQVPTSTDNVQNGDETDVDCGGSSTNAKRCDDLKACKVATDCTSKVCTGDVCQVPTGTDNVQNGDESAVDCGGTKTGAKRCDAGVTCNGHDDCASNGCAYNGVCAVGRSCTRRLGGETCGAGEVGEAGAAHESCCATAKVSATSPVRIDKYHVTAGRMRAFIERTGGNVKSFVGGLGTAWNAAWTPYVPSDATTADAMLGSFWFGAPNDADATPTANQWSKRSCAPGSFGGHTYWTPANGTDFSSFTVDDLDPKALNCVGWHLLKAFCAFEGGRLATSDELIKAFTNVNTTTYPWNWTDIRPWAGPGNQDQYGRLNHKFSYGYPGAAPLNGSGTVRDIAWYVSPPGRFPGGLNKNGVEVAGNLLHWTNNAEYQFLWTISWEQHGNTSPSTQDWKSAWPGEPNGYYALGGRCAYDK</sequence>
<feature type="signal peptide" evidence="2">
    <location>
        <begin position="1"/>
        <end position="22"/>
    </location>
</feature>
<dbReference type="InterPro" id="IPR042095">
    <property type="entry name" value="SUMF_sf"/>
</dbReference>
<evidence type="ECO:0000313" key="4">
    <source>
        <dbReference type="Proteomes" id="UP000064967"/>
    </source>
</evidence>
<dbReference type="EMBL" id="CP012333">
    <property type="protein sequence ID" value="AKV04453.1"/>
    <property type="molecule type" value="Genomic_DNA"/>
</dbReference>
<evidence type="ECO:0000256" key="2">
    <source>
        <dbReference type="SAM" id="SignalP"/>
    </source>
</evidence>
<feature type="region of interest" description="Disordered" evidence="1">
    <location>
        <begin position="30"/>
        <end position="64"/>
    </location>
</feature>
<keyword evidence="4" id="KW-1185">Reference proteome</keyword>
<protein>
    <submittedName>
        <fullName evidence="3">Tryptophan synthase alpha chain</fullName>
    </submittedName>
</protein>
<gene>
    <name evidence="3" type="ORF">AKJ09_11116</name>
</gene>
<feature type="chain" id="PRO_5005467494" evidence="2">
    <location>
        <begin position="23"/>
        <end position="661"/>
    </location>
</feature>
<feature type="compositionally biased region" description="Polar residues" evidence="1">
    <location>
        <begin position="30"/>
        <end position="42"/>
    </location>
</feature>
<name>A0A0K1QFF4_9BACT</name>
<organism evidence="3 4">
    <name type="scientific">Labilithrix luteola</name>
    <dbReference type="NCBI Taxonomy" id="1391654"/>
    <lineage>
        <taxon>Bacteria</taxon>
        <taxon>Pseudomonadati</taxon>
        <taxon>Myxococcota</taxon>
        <taxon>Polyangia</taxon>
        <taxon>Polyangiales</taxon>
        <taxon>Labilitrichaceae</taxon>
        <taxon>Labilithrix</taxon>
    </lineage>
</organism>
<dbReference type="Proteomes" id="UP000064967">
    <property type="component" value="Chromosome"/>
</dbReference>
<dbReference type="RefSeq" id="WP_169928662.1">
    <property type="nucleotide sequence ID" value="NZ_CP012333.1"/>
</dbReference>
<dbReference type="AlphaFoldDB" id="A0A0K1QFF4"/>
<dbReference type="PATRIC" id="fig|1391654.3.peg.11278"/>
<dbReference type="KEGG" id="llu:AKJ09_11116"/>
<accession>A0A0K1QFF4</accession>
<dbReference type="Gene3D" id="3.90.1580.10">
    <property type="entry name" value="paralog of FGE (formylglycine-generating enzyme)"/>
    <property type="match status" value="1"/>
</dbReference>
<evidence type="ECO:0000256" key="1">
    <source>
        <dbReference type="SAM" id="MobiDB-lite"/>
    </source>
</evidence>
<reference evidence="3 4" key="1">
    <citation type="submission" date="2015-08" db="EMBL/GenBank/DDBJ databases">
        <authorList>
            <person name="Babu N.S."/>
            <person name="Beckwith C.J."/>
            <person name="Beseler K.G."/>
            <person name="Brison A."/>
            <person name="Carone J.V."/>
            <person name="Caskin T.P."/>
            <person name="Diamond M."/>
            <person name="Durham M.E."/>
            <person name="Foxe J.M."/>
            <person name="Go M."/>
            <person name="Henderson B.A."/>
            <person name="Jones I.B."/>
            <person name="McGettigan J.A."/>
            <person name="Micheletti S.J."/>
            <person name="Nasrallah M.E."/>
            <person name="Ortiz D."/>
            <person name="Piller C.R."/>
            <person name="Privatt S.R."/>
            <person name="Schneider S.L."/>
            <person name="Sharp S."/>
            <person name="Smith T.C."/>
            <person name="Stanton J.D."/>
            <person name="Ullery H.E."/>
            <person name="Wilson R.J."/>
            <person name="Serrano M.G."/>
            <person name="Buck G."/>
            <person name="Lee V."/>
            <person name="Wang Y."/>
            <person name="Carvalho R."/>
            <person name="Voegtly L."/>
            <person name="Shi R."/>
            <person name="Duckworth R."/>
            <person name="Johnson A."/>
            <person name="Loviza R."/>
            <person name="Walstead R."/>
            <person name="Shah Z."/>
            <person name="Kiflezghi M."/>
            <person name="Wade K."/>
            <person name="Ball S.L."/>
            <person name="Bradley K.W."/>
            <person name="Asai D.J."/>
            <person name="Bowman C.A."/>
            <person name="Russell D.A."/>
            <person name="Pope W.H."/>
            <person name="Jacobs-Sera D."/>
            <person name="Hendrix R.W."/>
            <person name="Hatfull G.F."/>
        </authorList>
    </citation>
    <scope>NUCLEOTIDE SEQUENCE [LARGE SCALE GENOMIC DNA]</scope>
    <source>
        <strain evidence="3 4">DSM 27648</strain>
    </source>
</reference>